<sequence>MKELQKFEWVEKLAILIKSEDQIKQQNEKYKFFYQYKFDTDKHYDAVCYHDKKLKADKKELEEKLKKEQRKSKEAKSLDALKIIEQKLEHKNKQILEIAHTVTEAKERKAEVDKTIAVLAQEYKRSANQWNTVEKAAKECQYLDPDKHKVLKIFVSLARNQEAAITGNGIVNDTILRNKIINFIRKEGNKMGGRKTKIQTTEKQLIFLT</sequence>
<organism evidence="2">
    <name type="scientific">Candidatus Tisiphia endosymbiont of Sergentomyia squamirostris</name>
    <dbReference type="NCBI Taxonomy" id="3113639"/>
    <lineage>
        <taxon>Bacteria</taxon>
        <taxon>Pseudomonadati</taxon>
        <taxon>Pseudomonadota</taxon>
        <taxon>Alphaproteobacteria</taxon>
        <taxon>Rickettsiales</taxon>
        <taxon>Rickettsiaceae</taxon>
        <taxon>Rickettsieae</taxon>
        <taxon>Candidatus Tisiphia</taxon>
    </lineage>
</organism>
<accession>A0AAT9G6W2</accession>
<name>A0AAT9G6W2_9RICK</name>
<protein>
    <submittedName>
        <fullName evidence="2">Uncharacterized protein</fullName>
    </submittedName>
</protein>
<dbReference type="AlphaFoldDB" id="A0AAT9G6W2"/>
<feature type="coiled-coil region" evidence="1">
    <location>
        <begin position="51"/>
        <end position="78"/>
    </location>
</feature>
<evidence type="ECO:0000256" key="1">
    <source>
        <dbReference type="SAM" id="Coils"/>
    </source>
</evidence>
<evidence type="ECO:0000313" key="2">
    <source>
        <dbReference type="EMBL" id="BFD45518.1"/>
    </source>
</evidence>
<keyword evidence="1" id="KW-0175">Coiled coil</keyword>
<proteinExistence type="predicted"/>
<reference evidence="2" key="1">
    <citation type="submission" date="2024-01" db="EMBL/GenBank/DDBJ databases">
        <title>Sequencing the genomes of a sandfly, Sergentomyia squamirostris, and its two endosymbionts.</title>
        <authorList>
            <person name="Itokawa K."/>
            <person name="Sanjoba C."/>
        </authorList>
    </citation>
    <scope>NUCLEOTIDE SEQUENCE</scope>
    <source>
        <strain evidence="2">RiSSQ</strain>
    </source>
</reference>
<dbReference type="EMBL" id="AP029170">
    <property type="protein sequence ID" value="BFD45518.1"/>
    <property type="molecule type" value="Genomic_DNA"/>
</dbReference>
<gene>
    <name evidence="2" type="ORF">DMENIID0002_01640</name>
</gene>